<dbReference type="Proteomes" id="UP000245535">
    <property type="component" value="Unassembled WGS sequence"/>
</dbReference>
<sequence length="462" mass="53821">MKSIYLSAIAGLISLASCQLQGQDKPSNQNPYEASPYVKLEHPEWSKNATIYEANIRQFTEEGTFKAFEEHLPRLKKMGIDIIWLMPIHPIGEKNRKGELGSYYAVKDYYAVNPEFGTMDDLKSLVKKIHDMDMHVIIDWVGNHSAWDNKLTEEHPEWYTRDHNGEFRPTPWYDWDDIIDFDYEQEGIREYMTGALKFWVEEADIDGYRCDVAGFMPTDFWDQVRKELDEIKPVFMLAEWESRDLHQHAFDMTYSWSLYEKLHETALGHKTVNQGLYEYFAHHENTFPENAYRMNFVDNHDKNSWEGTMFSQFGKALDASIVLTCVADGMPLVYTGQEAGMDKQLKFFDKDIVEWKDSKYADLYTKLFELKHKNKSLWNGKYGGEMIAVVHDKPKSVLAFTREKDGDKVFVAFNFSDKEQKAQLSGNNQYGDYTDYFSGEKVSFKGGESLTIPAYGYKVFVK</sequence>
<dbReference type="PROSITE" id="PS51257">
    <property type="entry name" value="PROKAR_LIPOPROTEIN"/>
    <property type="match status" value="1"/>
</dbReference>
<dbReference type="GO" id="GO:0005975">
    <property type="term" value="P:carbohydrate metabolic process"/>
    <property type="evidence" value="ECO:0007669"/>
    <property type="project" value="InterPro"/>
</dbReference>
<dbReference type="Pfam" id="PF16657">
    <property type="entry name" value="Malt_amylase_C"/>
    <property type="match status" value="1"/>
</dbReference>
<name>A0A315Z7L4_SEDFL</name>
<dbReference type="Gene3D" id="3.20.20.80">
    <property type="entry name" value="Glycosidases"/>
    <property type="match status" value="1"/>
</dbReference>
<dbReference type="InterPro" id="IPR032091">
    <property type="entry name" value="Malt_amylase-like_C"/>
</dbReference>
<dbReference type="OrthoDB" id="9805159at2"/>
<dbReference type="EMBL" id="QGDO01000005">
    <property type="protein sequence ID" value="PWJ40144.1"/>
    <property type="molecule type" value="Genomic_DNA"/>
</dbReference>
<evidence type="ECO:0000313" key="3">
    <source>
        <dbReference type="EMBL" id="PWJ40144.1"/>
    </source>
</evidence>
<feature type="domain" description="Glycosyl hydrolase family 13 catalytic" evidence="2">
    <location>
        <begin position="53"/>
        <end position="371"/>
    </location>
</feature>
<reference evidence="3 4" key="1">
    <citation type="submission" date="2018-03" db="EMBL/GenBank/DDBJ databases">
        <title>Genomic Encyclopedia of Archaeal and Bacterial Type Strains, Phase II (KMG-II): from individual species to whole genera.</title>
        <authorList>
            <person name="Goeker M."/>
        </authorList>
    </citation>
    <scope>NUCLEOTIDE SEQUENCE [LARGE SCALE GENOMIC DNA]</scope>
    <source>
        <strain evidence="3 4">DSM 28229</strain>
    </source>
</reference>
<comment type="caution">
    <text evidence="3">The sequence shown here is derived from an EMBL/GenBank/DDBJ whole genome shotgun (WGS) entry which is preliminary data.</text>
</comment>
<dbReference type="SUPFAM" id="SSF51445">
    <property type="entry name" value="(Trans)glycosidases"/>
    <property type="match status" value="1"/>
</dbReference>
<gene>
    <name evidence="3" type="ORF">BC781_105212</name>
</gene>
<dbReference type="SUPFAM" id="SSF51011">
    <property type="entry name" value="Glycosyl hydrolase domain"/>
    <property type="match status" value="1"/>
</dbReference>
<evidence type="ECO:0000313" key="4">
    <source>
        <dbReference type="Proteomes" id="UP000245535"/>
    </source>
</evidence>
<proteinExistence type="predicted"/>
<keyword evidence="4" id="KW-1185">Reference proteome</keyword>
<protein>
    <submittedName>
        <fullName evidence="3">Maltogenic amylase</fullName>
    </submittedName>
</protein>
<dbReference type="PANTHER" id="PTHR47786">
    <property type="entry name" value="ALPHA-1,4-GLUCAN:MALTOSE-1-PHOSPHATE MALTOSYLTRANSFERASE"/>
    <property type="match status" value="1"/>
</dbReference>
<dbReference type="CDD" id="cd11313">
    <property type="entry name" value="AmyAc_arch_bac_AmyA"/>
    <property type="match status" value="1"/>
</dbReference>
<dbReference type="InterPro" id="IPR013780">
    <property type="entry name" value="Glyco_hydro_b"/>
</dbReference>
<accession>A0A315Z7L4</accession>
<feature type="signal peptide" evidence="1">
    <location>
        <begin position="1"/>
        <end position="22"/>
    </location>
</feature>
<keyword evidence="1" id="KW-0732">Signal</keyword>
<dbReference type="Pfam" id="PF00128">
    <property type="entry name" value="Alpha-amylase"/>
    <property type="match status" value="1"/>
</dbReference>
<dbReference type="RefSeq" id="WP_109620826.1">
    <property type="nucleotide sequence ID" value="NZ_QGDO01000005.1"/>
</dbReference>
<dbReference type="SMART" id="SM00642">
    <property type="entry name" value="Aamy"/>
    <property type="match status" value="1"/>
</dbReference>
<evidence type="ECO:0000259" key="2">
    <source>
        <dbReference type="SMART" id="SM00642"/>
    </source>
</evidence>
<dbReference type="PANTHER" id="PTHR47786:SF2">
    <property type="entry name" value="GLYCOSYL HYDROLASE FAMILY 13 CATALYTIC DOMAIN-CONTAINING PROTEIN"/>
    <property type="match status" value="1"/>
</dbReference>
<dbReference type="InterPro" id="IPR017853">
    <property type="entry name" value="GH"/>
</dbReference>
<dbReference type="InterPro" id="IPR006047">
    <property type="entry name" value="GH13_cat_dom"/>
</dbReference>
<dbReference type="AlphaFoldDB" id="A0A315Z7L4"/>
<organism evidence="3 4">
    <name type="scientific">Sediminitomix flava</name>
    <dbReference type="NCBI Taxonomy" id="379075"/>
    <lineage>
        <taxon>Bacteria</taxon>
        <taxon>Pseudomonadati</taxon>
        <taxon>Bacteroidota</taxon>
        <taxon>Cytophagia</taxon>
        <taxon>Cytophagales</taxon>
        <taxon>Flammeovirgaceae</taxon>
        <taxon>Sediminitomix</taxon>
    </lineage>
</organism>
<evidence type="ECO:0000256" key="1">
    <source>
        <dbReference type="SAM" id="SignalP"/>
    </source>
</evidence>
<dbReference type="Gene3D" id="2.60.40.1180">
    <property type="entry name" value="Golgi alpha-mannosidase II"/>
    <property type="match status" value="1"/>
</dbReference>
<feature type="chain" id="PRO_5016436206" evidence="1">
    <location>
        <begin position="23"/>
        <end position="462"/>
    </location>
</feature>